<evidence type="ECO:0000313" key="6">
    <source>
        <dbReference type="EMBL" id="RVU36950.1"/>
    </source>
</evidence>
<dbReference type="GO" id="GO:0003700">
    <property type="term" value="F:DNA-binding transcription factor activity"/>
    <property type="evidence" value="ECO:0007669"/>
    <property type="project" value="InterPro"/>
</dbReference>
<dbReference type="FunFam" id="1.10.10.10:FF:000001">
    <property type="entry name" value="LysR family transcriptional regulator"/>
    <property type="match status" value="1"/>
</dbReference>
<evidence type="ECO:0000256" key="1">
    <source>
        <dbReference type="ARBA" id="ARBA00009437"/>
    </source>
</evidence>
<evidence type="ECO:0000256" key="3">
    <source>
        <dbReference type="ARBA" id="ARBA00023125"/>
    </source>
</evidence>
<keyword evidence="4" id="KW-0804">Transcription</keyword>
<keyword evidence="2" id="KW-0805">Transcription regulation</keyword>
<dbReference type="InterPro" id="IPR036390">
    <property type="entry name" value="WH_DNA-bd_sf"/>
</dbReference>
<dbReference type="PROSITE" id="PS50931">
    <property type="entry name" value="HTH_LYSR"/>
    <property type="match status" value="1"/>
</dbReference>
<dbReference type="PRINTS" id="PR00039">
    <property type="entry name" value="HTHLYSR"/>
</dbReference>
<protein>
    <submittedName>
        <fullName evidence="6">LysR family transcriptional regulator</fullName>
    </submittedName>
</protein>
<dbReference type="Pfam" id="PF03466">
    <property type="entry name" value="LysR_substrate"/>
    <property type="match status" value="1"/>
</dbReference>
<dbReference type="InterPro" id="IPR000847">
    <property type="entry name" value="LysR_HTH_N"/>
</dbReference>
<dbReference type="SUPFAM" id="SSF46785">
    <property type="entry name" value="Winged helix' DNA-binding domain"/>
    <property type="match status" value="1"/>
</dbReference>
<dbReference type="PANTHER" id="PTHR30537:SF26">
    <property type="entry name" value="GLYCINE CLEAVAGE SYSTEM TRANSCRIPTIONAL ACTIVATOR"/>
    <property type="match status" value="1"/>
</dbReference>
<dbReference type="Proteomes" id="UP000287447">
    <property type="component" value="Unassembled WGS sequence"/>
</dbReference>
<evidence type="ECO:0000313" key="7">
    <source>
        <dbReference type="Proteomes" id="UP000287447"/>
    </source>
</evidence>
<dbReference type="InterPro" id="IPR005119">
    <property type="entry name" value="LysR_subst-bd"/>
</dbReference>
<dbReference type="SUPFAM" id="SSF53850">
    <property type="entry name" value="Periplasmic binding protein-like II"/>
    <property type="match status" value="1"/>
</dbReference>
<dbReference type="EMBL" id="SADE01000002">
    <property type="protein sequence ID" value="RVU36950.1"/>
    <property type="molecule type" value="Genomic_DNA"/>
</dbReference>
<dbReference type="AlphaFoldDB" id="A0A437QR12"/>
<dbReference type="OrthoDB" id="7282659at2"/>
<evidence type="ECO:0000256" key="4">
    <source>
        <dbReference type="ARBA" id="ARBA00023163"/>
    </source>
</evidence>
<dbReference type="GO" id="GO:0043565">
    <property type="term" value="F:sequence-specific DNA binding"/>
    <property type="evidence" value="ECO:0007669"/>
    <property type="project" value="TreeGrafter"/>
</dbReference>
<dbReference type="Pfam" id="PF00126">
    <property type="entry name" value="HTH_1"/>
    <property type="match status" value="1"/>
</dbReference>
<keyword evidence="3" id="KW-0238">DNA-binding</keyword>
<comment type="similarity">
    <text evidence="1">Belongs to the LysR transcriptional regulatory family.</text>
</comment>
<evidence type="ECO:0000256" key="2">
    <source>
        <dbReference type="ARBA" id="ARBA00023015"/>
    </source>
</evidence>
<evidence type="ECO:0000259" key="5">
    <source>
        <dbReference type="PROSITE" id="PS50931"/>
    </source>
</evidence>
<dbReference type="Gene3D" id="1.10.10.10">
    <property type="entry name" value="Winged helix-like DNA-binding domain superfamily/Winged helix DNA-binding domain"/>
    <property type="match status" value="1"/>
</dbReference>
<dbReference type="PANTHER" id="PTHR30537">
    <property type="entry name" value="HTH-TYPE TRANSCRIPTIONAL REGULATOR"/>
    <property type="match status" value="1"/>
</dbReference>
<feature type="domain" description="HTH lysR-type" evidence="5">
    <location>
        <begin position="13"/>
        <end position="63"/>
    </location>
</feature>
<sequence>MRKLDIAIQAAPYLAAVAATGSFTKAAERLGIHQTAVSHRIRALEEQLGLRLFDRTTRSVRPTQAGRILCEAAISATTSFEVAFDRLNRRAATGRIRLALPSSLATKWLFPALPRARVEGLEISLEVGDNLEDFRVTELDAAVRYGIGPYPGLHCVRLAASFLQPVASHAYRPELVDFRDAASPRDLAFLEDRRGARDGTGYSWRDYFAGLGMDDRNIPIDQMFDRADLMLQAAVSGMGIGLGRTLLIEQDLEAGYLRSFGPQLLSRAATWLVCPPTFAHEPEFKRLRDWLLGEVPKHATGFELGL</sequence>
<proteinExistence type="inferred from homology"/>
<reference evidence="7" key="1">
    <citation type="submission" date="2019-01" db="EMBL/GenBank/DDBJ databases">
        <title>Gri0909 isolated from a small marine red alga.</title>
        <authorList>
            <person name="Kim J."/>
            <person name="Jeong S.E."/>
            <person name="Jeon C.O."/>
        </authorList>
    </citation>
    <scope>NUCLEOTIDE SEQUENCE [LARGE SCALE GENOMIC DNA]</scope>
    <source>
        <strain evidence="7">Gri0909</strain>
    </source>
</reference>
<name>A0A437QR12_9PROT</name>
<keyword evidence="7" id="KW-1185">Reference proteome</keyword>
<dbReference type="InterPro" id="IPR036388">
    <property type="entry name" value="WH-like_DNA-bd_sf"/>
</dbReference>
<dbReference type="InterPro" id="IPR058163">
    <property type="entry name" value="LysR-type_TF_proteobact-type"/>
</dbReference>
<gene>
    <name evidence="6" type="ORF">EOI86_14970</name>
</gene>
<comment type="caution">
    <text evidence="6">The sequence shown here is derived from an EMBL/GenBank/DDBJ whole genome shotgun (WGS) entry which is preliminary data.</text>
</comment>
<accession>A0A437QR12</accession>
<dbReference type="GO" id="GO:0006351">
    <property type="term" value="P:DNA-templated transcription"/>
    <property type="evidence" value="ECO:0007669"/>
    <property type="project" value="TreeGrafter"/>
</dbReference>
<dbReference type="Gene3D" id="3.40.190.10">
    <property type="entry name" value="Periplasmic binding protein-like II"/>
    <property type="match status" value="2"/>
</dbReference>
<organism evidence="6 7">
    <name type="scientific">Hwanghaeella grinnelliae</name>
    <dbReference type="NCBI Taxonomy" id="2500179"/>
    <lineage>
        <taxon>Bacteria</taxon>
        <taxon>Pseudomonadati</taxon>
        <taxon>Pseudomonadota</taxon>
        <taxon>Alphaproteobacteria</taxon>
        <taxon>Rhodospirillales</taxon>
        <taxon>Rhodospirillaceae</taxon>
        <taxon>Hwanghaeella</taxon>
    </lineage>
</organism>